<gene>
    <name evidence="1" type="ORF">BDM02DRAFT_3115504</name>
</gene>
<sequence>MPFRVGEGILVQWAEEAMFVNDEEDVMVNYEEEYDSDEQIPLKPSPIRLSARFMDYGSARR</sequence>
<name>A0ACB6ZFI2_THEGA</name>
<comment type="caution">
    <text evidence="1">The sequence shown here is derived from an EMBL/GenBank/DDBJ whole genome shotgun (WGS) entry which is preliminary data.</text>
</comment>
<proteinExistence type="predicted"/>
<accession>A0ACB6ZFI2</accession>
<dbReference type="EMBL" id="MU118015">
    <property type="protein sequence ID" value="KAF9648334.1"/>
    <property type="molecule type" value="Genomic_DNA"/>
</dbReference>
<keyword evidence="2" id="KW-1185">Reference proteome</keyword>
<evidence type="ECO:0000313" key="1">
    <source>
        <dbReference type="EMBL" id="KAF9648334.1"/>
    </source>
</evidence>
<protein>
    <submittedName>
        <fullName evidence="1">Uncharacterized protein</fullName>
    </submittedName>
</protein>
<organism evidence="1 2">
    <name type="scientific">Thelephora ganbajun</name>
    <name type="common">Ganba fungus</name>
    <dbReference type="NCBI Taxonomy" id="370292"/>
    <lineage>
        <taxon>Eukaryota</taxon>
        <taxon>Fungi</taxon>
        <taxon>Dikarya</taxon>
        <taxon>Basidiomycota</taxon>
        <taxon>Agaricomycotina</taxon>
        <taxon>Agaricomycetes</taxon>
        <taxon>Thelephorales</taxon>
        <taxon>Thelephoraceae</taxon>
        <taxon>Thelephora</taxon>
    </lineage>
</organism>
<dbReference type="Proteomes" id="UP000886501">
    <property type="component" value="Unassembled WGS sequence"/>
</dbReference>
<evidence type="ECO:0000313" key="2">
    <source>
        <dbReference type="Proteomes" id="UP000886501"/>
    </source>
</evidence>
<reference evidence="1" key="2">
    <citation type="journal article" date="2020" name="Nat. Commun.">
        <title>Large-scale genome sequencing of mycorrhizal fungi provides insights into the early evolution of symbiotic traits.</title>
        <authorList>
            <person name="Miyauchi S."/>
            <person name="Kiss E."/>
            <person name="Kuo A."/>
            <person name="Drula E."/>
            <person name="Kohler A."/>
            <person name="Sanchez-Garcia M."/>
            <person name="Morin E."/>
            <person name="Andreopoulos B."/>
            <person name="Barry K.W."/>
            <person name="Bonito G."/>
            <person name="Buee M."/>
            <person name="Carver A."/>
            <person name="Chen C."/>
            <person name="Cichocki N."/>
            <person name="Clum A."/>
            <person name="Culley D."/>
            <person name="Crous P.W."/>
            <person name="Fauchery L."/>
            <person name="Girlanda M."/>
            <person name="Hayes R.D."/>
            <person name="Keri Z."/>
            <person name="LaButti K."/>
            <person name="Lipzen A."/>
            <person name="Lombard V."/>
            <person name="Magnuson J."/>
            <person name="Maillard F."/>
            <person name="Murat C."/>
            <person name="Nolan M."/>
            <person name="Ohm R.A."/>
            <person name="Pangilinan J."/>
            <person name="Pereira M.F."/>
            <person name="Perotto S."/>
            <person name="Peter M."/>
            <person name="Pfister S."/>
            <person name="Riley R."/>
            <person name="Sitrit Y."/>
            <person name="Stielow J.B."/>
            <person name="Szollosi G."/>
            <person name="Zifcakova L."/>
            <person name="Stursova M."/>
            <person name="Spatafora J.W."/>
            <person name="Tedersoo L."/>
            <person name="Vaario L.M."/>
            <person name="Yamada A."/>
            <person name="Yan M."/>
            <person name="Wang P."/>
            <person name="Xu J."/>
            <person name="Bruns T."/>
            <person name="Baldrian P."/>
            <person name="Vilgalys R."/>
            <person name="Dunand C."/>
            <person name="Henrissat B."/>
            <person name="Grigoriev I.V."/>
            <person name="Hibbett D."/>
            <person name="Nagy L.G."/>
            <person name="Martin F.M."/>
        </authorList>
    </citation>
    <scope>NUCLEOTIDE SEQUENCE</scope>
    <source>
        <strain evidence="1">P2</strain>
    </source>
</reference>
<reference evidence="1" key="1">
    <citation type="submission" date="2019-10" db="EMBL/GenBank/DDBJ databases">
        <authorList>
            <consortium name="DOE Joint Genome Institute"/>
            <person name="Kuo A."/>
            <person name="Miyauchi S."/>
            <person name="Kiss E."/>
            <person name="Drula E."/>
            <person name="Kohler A."/>
            <person name="Sanchez-Garcia M."/>
            <person name="Andreopoulos B."/>
            <person name="Barry K.W."/>
            <person name="Bonito G."/>
            <person name="Buee M."/>
            <person name="Carver A."/>
            <person name="Chen C."/>
            <person name="Cichocki N."/>
            <person name="Clum A."/>
            <person name="Culley D."/>
            <person name="Crous P.W."/>
            <person name="Fauchery L."/>
            <person name="Girlanda M."/>
            <person name="Hayes R."/>
            <person name="Keri Z."/>
            <person name="Labutti K."/>
            <person name="Lipzen A."/>
            <person name="Lombard V."/>
            <person name="Magnuson J."/>
            <person name="Maillard F."/>
            <person name="Morin E."/>
            <person name="Murat C."/>
            <person name="Nolan M."/>
            <person name="Ohm R."/>
            <person name="Pangilinan J."/>
            <person name="Pereira M."/>
            <person name="Perotto S."/>
            <person name="Peter M."/>
            <person name="Riley R."/>
            <person name="Sitrit Y."/>
            <person name="Stielow B."/>
            <person name="Szollosi G."/>
            <person name="Zifcakova L."/>
            <person name="Stursova M."/>
            <person name="Spatafora J.W."/>
            <person name="Tedersoo L."/>
            <person name="Vaario L.-M."/>
            <person name="Yamada A."/>
            <person name="Yan M."/>
            <person name="Wang P."/>
            <person name="Xu J."/>
            <person name="Bruns T."/>
            <person name="Baldrian P."/>
            <person name="Vilgalys R."/>
            <person name="Henrissat B."/>
            <person name="Grigoriev I.V."/>
            <person name="Hibbett D."/>
            <person name="Nagy L.G."/>
            <person name="Martin F.M."/>
        </authorList>
    </citation>
    <scope>NUCLEOTIDE SEQUENCE</scope>
    <source>
        <strain evidence="1">P2</strain>
    </source>
</reference>